<keyword evidence="9 13" id="KW-1133">Transmembrane helix</keyword>
<evidence type="ECO:0000313" key="16">
    <source>
        <dbReference type="Proteomes" id="UP000094291"/>
    </source>
</evidence>
<dbReference type="Gene3D" id="3.40.1690.10">
    <property type="entry name" value="secretion proteins EscU"/>
    <property type="match status" value="1"/>
</dbReference>
<dbReference type="GO" id="GO:0005886">
    <property type="term" value="C:plasma membrane"/>
    <property type="evidence" value="ECO:0007669"/>
    <property type="project" value="UniProtKB-SubCell"/>
</dbReference>
<keyword evidence="11 13" id="KW-1006">Bacterial flagellum protein export</keyword>
<feature type="transmembrane region" description="Helical" evidence="13">
    <location>
        <begin position="88"/>
        <end position="108"/>
    </location>
</feature>
<feature type="transmembrane region" description="Helical" evidence="13">
    <location>
        <begin position="35"/>
        <end position="56"/>
    </location>
</feature>
<dbReference type="InterPro" id="IPR029025">
    <property type="entry name" value="T3SS_substrate_exporter_C"/>
</dbReference>
<evidence type="ECO:0000256" key="4">
    <source>
        <dbReference type="ARBA" id="ARBA00022448"/>
    </source>
</evidence>
<organism evidence="15 16">
    <name type="scientific">Terasakiispira papahanaumokuakeensis</name>
    <dbReference type="NCBI Taxonomy" id="197479"/>
    <lineage>
        <taxon>Bacteria</taxon>
        <taxon>Pseudomonadati</taxon>
        <taxon>Pseudomonadota</taxon>
        <taxon>Gammaproteobacteria</taxon>
        <taxon>Oceanospirillales</taxon>
        <taxon>Terasakiispira</taxon>
    </lineage>
</organism>
<accession>A0A1E2VBV3</accession>
<dbReference type="PRINTS" id="PR00950">
    <property type="entry name" value="TYPE3IMSPROT"/>
</dbReference>
<evidence type="ECO:0000313" key="15">
    <source>
        <dbReference type="EMBL" id="ODC04145.1"/>
    </source>
</evidence>
<evidence type="ECO:0000256" key="10">
    <source>
        <dbReference type="ARBA" id="ARBA00023136"/>
    </source>
</evidence>
<dbReference type="OrthoDB" id="9807950at2"/>
<keyword evidence="15" id="KW-0282">Flagellum</keyword>
<name>A0A1E2VBV3_9GAMM</name>
<evidence type="ECO:0000256" key="13">
    <source>
        <dbReference type="RuleBase" id="RU364091"/>
    </source>
</evidence>
<keyword evidence="4 13" id="KW-0813">Transport</keyword>
<dbReference type="SUPFAM" id="SSF160544">
    <property type="entry name" value="EscU C-terminal domain-like"/>
    <property type="match status" value="1"/>
</dbReference>
<evidence type="ECO:0000256" key="11">
    <source>
        <dbReference type="ARBA" id="ARBA00023225"/>
    </source>
</evidence>
<dbReference type="PANTHER" id="PTHR30531:SF12">
    <property type="entry name" value="FLAGELLAR BIOSYNTHETIC PROTEIN FLHB"/>
    <property type="match status" value="1"/>
</dbReference>
<dbReference type="STRING" id="197479.BFW38_12030"/>
<dbReference type="GO" id="GO:0044780">
    <property type="term" value="P:bacterial-type flagellum assembly"/>
    <property type="evidence" value="ECO:0007669"/>
    <property type="project" value="InterPro"/>
</dbReference>
<reference evidence="15 16" key="1">
    <citation type="submission" date="2016-08" db="EMBL/GenBank/DDBJ databases">
        <authorList>
            <person name="Seilhamer J.J."/>
        </authorList>
    </citation>
    <scope>NUCLEOTIDE SEQUENCE [LARGE SCALE GENOMIC DNA]</scope>
    <source>
        <strain evidence="15 16">PH27A</strain>
    </source>
</reference>
<dbReference type="PANTHER" id="PTHR30531">
    <property type="entry name" value="FLAGELLAR BIOSYNTHETIC PROTEIN FLHB"/>
    <property type="match status" value="1"/>
</dbReference>
<dbReference type="NCBIfam" id="TIGR00328">
    <property type="entry name" value="flhB"/>
    <property type="match status" value="1"/>
</dbReference>
<comment type="function">
    <text evidence="12 13">Required for formation of the rod structure in the basal body of the flagellar apparatus. Together with FliI and FliH, may constitute the export apparatus of flagellin.</text>
</comment>
<feature type="transmembrane region" description="Helical" evidence="13">
    <location>
        <begin position="151"/>
        <end position="169"/>
    </location>
</feature>
<keyword evidence="15" id="KW-0969">Cilium</keyword>
<evidence type="ECO:0000256" key="1">
    <source>
        <dbReference type="ARBA" id="ARBA00004651"/>
    </source>
</evidence>
<proteinExistence type="inferred from homology"/>
<evidence type="ECO:0000256" key="2">
    <source>
        <dbReference type="ARBA" id="ARBA00010690"/>
    </source>
</evidence>
<feature type="region of interest" description="Disordered" evidence="14">
    <location>
        <begin position="1"/>
        <end position="25"/>
    </location>
</feature>
<gene>
    <name evidence="13" type="primary">flhB</name>
    <name evidence="15" type="ORF">BFW38_12030</name>
</gene>
<feature type="compositionally biased region" description="Basic and acidic residues" evidence="14">
    <location>
        <begin position="8"/>
        <end position="25"/>
    </location>
</feature>
<keyword evidence="7 13" id="KW-1005">Bacterial flagellum biogenesis</keyword>
<dbReference type="Gene3D" id="6.10.250.2080">
    <property type="match status" value="1"/>
</dbReference>
<protein>
    <recommendedName>
        <fullName evidence="3 13">Flagellar biosynthetic protein FlhB</fullName>
    </recommendedName>
</protein>
<comment type="subcellular location">
    <subcellularLocation>
        <location evidence="1">Cell membrane</location>
        <topology evidence="1">Multi-pass membrane protein</topology>
    </subcellularLocation>
</comment>
<dbReference type="EMBL" id="MDTQ01000001">
    <property type="protein sequence ID" value="ODC04145.1"/>
    <property type="molecule type" value="Genomic_DNA"/>
</dbReference>
<evidence type="ECO:0000256" key="7">
    <source>
        <dbReference type="ARBA" id="ARBA00022795"/>
    </source>
</evidence>
<evidence type="ECO:0000256" key="3">
    <source>
        <dbReference type="ARBA" id="ARBA00021622"/>
    </source>
</evidence>
<keyword evidence="15" id="KW-0966">Cell projection</keyword>
<evidence type="ECO:0000256" key="6">
    <source>
        <dbReference type="ARBA" id="ARBA00022692"/>
    </source>
</evidence>
<keyword evidence="10 13" id="KW-0472">Membrane</keyword>
<dbReference type="FunFam" id="3.40.1690.10:FF:000001">
    <property type="entry name" value="Flagellar biosynthetic protein FlhB"/>
    <property type="match status" value="1"/>
</dbReference>
<evidence type="ECO:0000256" key="8">
    <source>
        <dbReference type="ARBA" id="ARBA00022927"/>
    </source>
</evidence>
<comment type="similarity">
    <text evidence="2 13">Belongs to the type III secretion exporter family.</text>
</comment>
<evidence type="ECO:0000256" key="14">
    <source>
        <dbReference type="SAM" id="MobiDB-lite"/>
    </source>
</evidence>
<dbReference type="GO" id="GO:0009306">
    <property type="term" value="P:protein secretion"/>
    <property type="evidence" value="ECO:0007669"/>
    <property type="project" value="InterPro"/>
</dbReference>
<dbReference type="AlphaFoldDB" id="A0A1E2VBV3"/>
<dbReference type="InterPro" id="IPR006136">
    <property type="entry name" value="FlhB"/>
</dbReference>
<keyword evidence="8 13" id="KW-0653">Protein transport</keyword>
<evidence type="ECO:0000256" key="9">
    <source>
        <dbReference type="ARBA" id="ARBA00022989"/>
    </source>
</evidence>
<feature type="transmembrane region" description="Helical" evidence="13">
    <location>
        <begin position="190"/>
        <end position="213"/>
    </location>
</feature>
<evidence type="ECO:0000256" key="12">
    <source>
        <dbReference type="ARBA" id="ARBA00025078"/>
    </source>
</evidence>
<keyword evidence="6 13" id="KW-0812">Transmembrane</keyword>
<sequence>MAQENEDGQEKSEEPTSKKFEEARKEGQVARSKELSTFLLLLFGGMSILIFGAWVADAAIQMMRFNFSIDREAVTSTSMMAIHLKNSAIIALQVILPILFALFLSGILSQIAVGGWNWSGKAIAPKGSRMNPVKGIKRIFSKNSVVELGKATAKLFLVGGTAVGIVLSLKNDFTALGFMAPEQAMARGAYMVLWAFVAISACLIAVVLIDVPWQLHQHKEQLKMTKQEVKDENKNTEGNPEIKSRIRRLQYEMAQRRMMADVPKADVVITNPQHYAVALQYDEQGNSAPLMLAKGADEIAFKIREIAQHHDIPTLELPPLTRALYHTTEIGDEIPQALYMAVAQVLAYVYQLRQAKAGRVKRPSHLPDIEVPEDFRYDA</sequence>
<keyword evidence="16" id="KW-1185">Reference proteome</keyword>
<dbReference type="Pfam" id="PF01312">
    <property type="entry name" value="Bac_export_2"/>
    <property type="match status" value="1"/>
</dbReference>
<comment type="caution">
    <text evidence="15">The sequence shown here is derived from an EMBL/GenBank/DDBJ whole genome shotgun (WGS) entry which is preliminary data.</text>
</comment>
<evidence type="ECO:0000256" key="5">
    <source>
        <dbReference type="ARBA" id="ARBA00022475"/>
    </source>
</evidence>
<keyword evidence="5 13" id="KW-1003">Cell membrane</keyword>
<dbReference type="InterPro" id="IPR006135">
    <property type="entry name" value="T3SS_substrate_exporter"/>
</dbReference>
<dbReference type="RefSeq" id="WP_068999021.1">
    <property type="nucleotide sequence ID" value="NZ_MDTQ01000001.1"/>
</dbReference>
<dbReference type="Proteomes" id="UP000094291">
    <property type="component" value="Unassembled WGS sequence"/>
</dbReference>